<dbReference type="EMBL" id="CAVLEF010000009">
    <property type="protein sequence ID" value="CAK1547152.1"/>
    <property type="molecule type" value="Genomic_DNA"/>
</dbReference>
<dbReference type="Proteomes" id="UP001497472">
    <property type="component" value="Unassembled WGS sequence"/>
</dbReference>
<evidence type="ECO:0000313" key="2">
    <source>
        <dbReference type="EMBL" id="CAK1547152.1"/>
    </source>
</evidence>
<evidence type="ECO:0000256" key="1">
    <source>
        <dbReference type="SAM" id="MobiDB-lite"/>
    </source>
</evidence>
<proteinExistence type="predicted"/>
<keyword evidence="3" id="KW-1185">Reference proteome</keyword>
<sequence>MYYLMLSTATKRPRRDNIQSVFQRSRVSRLADERRPHSHQFIVEEQTATGHPETTRKRGGIHRASITHRRGHCCGGVLAIGQLLVTGARRHPGGRVTRGGGRVHARVAPALRSRAGEPVRRWLALPSAAAAGPATRARPGLPPRGAASLQRRLSSPSV</sequence>
<feature type="compositionally biased region" description="Low complexity" evidence="1">
    <location>
        <begin position="129"/>
        <end position="147"/>
    </location>
</feature>
<reference evidence="2 3" key="1">
    <citation type="submission" date="2023-11" db="EMBL/GenBank/DDBJ databases">
        <authorList>
            <person name="Okamura Y."/>
        </authorList>
    </citation>
    <scope>NUCLEOTIDE SEQUENCE [LARGE SCALE GENOMIC DNA]</scope>
</reference>
<name>A0AAV1JDE9_9NEOP</name>
<feature type="region of interest" description="Disordered" evidence="1">
    <location>
        <begin position="129"/>
        <end position="158"/>
    </location>
</feature>
<dbReference type="AlphaFoldDB" id="A0AAV1JDE9"/>
<gene>
    <name evidence="2" type="ORF">LNINA_LOCUS6647</name>
</gene>
<comment type="caution">
    <text evidence="2">The sequence shown here is derived from an EMBL/GenBank/DDBJ whole genome shotgun (WGS) entry which is preliminary data.</text>
</comment>
<protein>
    <submittedName>
        <fullName evidence="2">Uncharacterized protein</fullName>
    </submittedName>
</protein>
<organism evidence="2 3">
    <name type="scientific">Leptosia nina</name>
    <dbReference type="NCBI Taxonomy" id="320188"/>
    <lineage>
        <taxon>Eukaryota</taxon>
        <taxon>Metazoa</taxon>
        <taxon>Ecdysozoa</taxon>
        <taxon>Arthropoda</taxon>
        <taxon>Hexapoda</taxon>
        <taxon>Insecta</taxon>
        <taxon>Pterygota</taxon>
        <taxon>Neoptera</taxon>
        <taxon>Endopterygota</taxon>
        <taxon>Lepidoptera</taxon>
        <taxon>Glossata</taxon>
        <taxon>Ditrysia</taxon>
        <taxon>Papilionoidea</taxon>
        <taxon>Pieridae</taxon>
        <taxon>Pierinae</taxon>
        <taxon>Leptosia</taxon>
    </lineage>
</organism>
<evidence type="ECO:0000313" key="3">
    <source>
        <dbReference type="Proteomes" id="UP001497472"/>
    </source>
</evidence>
<accession>A0AAV1JDE9</accession>